<sequence length="93" mass="10521">MPAPAPWCVSEALPGQGRISQVERRAGKRSTRIRSAAEKRRAASSAAEKRRSQETRPKNRRTEQEKRRAASLTEAGRSQPARRVLQLIVRLDF</sequence>
<accession>A0AAV7VL51</accession>
<organism evidence="2 3">
    <name type="scientific">Pleurodeles waltl</name>
    <name type="common">Iberian ribbed newt</name>
    <dbReference type="NCBI Taxonomy" id="8319"/>
    <lineage>
        <taxon>Eukaryota</taxon>
        <taxon>Metazoa</taxon>
        <taxon>Chordata</taxon>
        <taxon>Craniata</taxon>
        <taxon>Vertebrata</taxon>
        <taxon>Euteleostomi</taxon>
        <taxon>Amphibia</taxon>
        <taxon>Batrachia</taxon>
        <taxon>Caudata</taxon>
        <taxon>Salamandroidea</taxon>
        <taxon>Salamandridae</taxon>
        <taxon>Pleurodelinae</taxon>
        <taxon>Pleurodeles</taxon>
    </lineage>
</organism>
<name>A0AAV7VL51_PLEWA</name>
<evidence type="ECO:0000256" key="1">
    <source>
        <dbReference type="SAM" id="MobiDB-lite"/>
    </source>
</evidence>
<keyword evidence="3" id="KW-1185">Reference proteome</keyword>
<dbReference type="Proteomes" id="UP001066276">
    <property type="component" value="Chromosome 2_1"/>
</dbReference>
<reference evidence="2" key="1">
    <citation type="journal article" date="2022" name="bioRxiv">
        <title>Sequencing and chromosome-scale assembly of the giantPleurodeles waltlgenome.</title>
        <authorList>
            <person name="Brown T."/>
            <person name="Elewa A."/>
            <person name="Iarovenko S."/>
            <person name="Subramanian E."/>
            <person name="Araus A.J."/>
            <person name="Petzold A."/>
            <person name="Susuki M."/>
            <person name="Suzuki K.-i.T."/>
            <person name="Hayashi T."/>
            <person name="Toyoda A."/>
            <person name="Oliveira C."/>
            <person name="Osipova E."/>
            <person name="Leigh N.D."/>
            <person name="Simon A."/>
            <person name="Yun M.H."/>
        </authorList>
    </citation>
    <scope>NUCLEOTIDE SEQUENCE</scope>
    <source>
        <strain evidence="2">20211129_DDA</strain>
        <tissue evidence="2">Liver</tissue>
    </source>
</reference>
<feature type="compositionally biased region" description="Basic and acidic residues" evidence="1">
    <location>
        <begin position="35"/>
        <end position="68"/>
    </location>
</feature>
<dbReference type="AlphaFoldDB" id="A0AAV7VL51"/>
<proteinExistence type="predicted"/>
<feature type="region of interest" description="Disordered" evidence="1">
    <location>
        <begin position="19"/>
        <end position="81"/>
    </location>
</feature>
<evidence type="ECO:0000313" key="3">
    <source>
        <dbReference type="Proteomes" id="UP001066276"/>
    </source>
</evidence>
<evidence type="ECO:0000313" key="2">
    <source>
        <dbReference type="EMBL" id="KAJ1201419.1"/>
    </source>
</evidence>
<gene>
    <name evidence="2" type="ORF">NDU88_005229</name>
</gene>
<dbReference type="EMBL" id="JANPWB010000003">
    <property type="protein sequence ID" value="KAJ1201419.1"/>
    <property type="molecule type" value="Genomic_DNA"/>
</dbReference>
<comment type="caution">
    <text evidence="2">The sequence shown here is derived from an EMBL/GenBank/DDBJ whole genome shotgun (WGS) entry which is preliminary data.</text>
</comment>
<protein>
    <submittedName>
        <fullName evidence="2">Uncharacterized protein</fullName>
    </submittedName>
</protein>